<dbReference type="SUPFAM" id="SSF51735">
    <property type="entry name" value="NAD(P)-binding Rossmann-fold domains"/>
    <property type="match status" value="1"/>
</dbReference>
<protein>
    <submittedName>
        <fullName evidence="4">SDR family oxidoreductase</fullName>
    </submittedName>
</protein>
<dbReference type="AlphaFoldDB" id="A0A7T7F8C2"/>
<dbReference type="Pfam" id="PF00106">
    <property type="entry name" value="adh_short"/>
    <property type="match status" value="1"/>
</dbReference>
<evidence type="ECO:0000313" key="5">
    <source>
        <dbReference type="Proteomes" id="UP000429232"/>
    </source>
</evidence>
<dbReference type="KEGG" id="mgik:GO620_010845"/>
<reference evidence="4 5" key="1">
    <citation type="submission" date="2020-12" db="EMBL/GenBank/DDBJ databases">
        <title>HMF7856_wgs.fasta genome submission.</title>
        <authorList>
            <person name="Kang H."/>
            <person name="Kim H."/>
            <person name="Joh K."/>
        </authorList>
    </citation>
    <scope>NUCLEOTIDE SEQUENCE [LARGE SCALE GENOMIC DNA]</scope>
    <source>
        <strain evidence="4 5">HMF7856</strain>
    </source>
</reference>
<dbReference type="RefSeq" id="WP_198173566.1">
    <property type="nucleotide sequence ID" value="NZ_CP066775.1"/>
</dbReference>
<evidence type="ECO:0000256" key="3">
    <source>
        <dbReference type="RuleBase" id="RU000363"/>
    </source>
</evidence>
<dbReference type="PRINTS" id="PR00081">
    <property type="entry name" value="GDHRDH"/>
</dbReference>
<dbReference type="InterPro" id="IPR036291">
    <property type="entry name" value="NAD(P)-bd_dom_sf"/>
</dbReference>
<dbReference type="PANTHER" id="PTHR44196:SF1">
    <property type="entry name" value="DEHYDROGENASE_REDUCTASE SDR FAMILY MEMBER 7B"/>
    <property type="match status" value="1"/>
</dbReference>
<comment type="similarity">
    <text evidence="1 3">Belongs to the short-chain dehydrogenases/reductases (SDR) family.</text>
</comment>
<dbReference type="GO" id="GO:0016020">
    <property type="term" value="C:membrane"/>
    <property type="evidence" value="ECO:0007669"/>
    <property type="project" value="TreeGrafter"/>
</dbReference>
<dbReference type="NCBIfam" id="NF004792">
    <property type="entry name" value="PRK06139.1"/>
    <property type="match status" value="1"/>
</dbReference>
<dbReference type="EMBL" id="CP066775">
    <property type="protein sequence ID" value="QQL48676.1"/>
    <property type="molecule type" value="Genomic_DNA"/>
</dbReference>
<evidence type="ECO:0000256" key="2">
    <source>
        <dbReference type="ARBA" id="ARBA00023002"/>
    </source>
</evidence>
<dbReference type="GO" id="GO:0016491">
    <property type="term" value="F:oxidoreductase activity"/>
    <property type="evidence" value="ECO:0007669"/>
    <property type="project" value="UniProtKB-KW"/>
</dbReference>
<gene>
    <name evidence="4" type="ORF">GO620_010845</name>
</gene>
<dbReference type="InterPro" id="IPR002347">
    <property type="entry name" value="SDR_fam"/>
</dbReference>
<evidence type="ECO:0000256" key="1">
    <source>
        <dbReference type="ARBA" id="ARBA00006484"/>
    </source>
</evidence>
<keyword evidence="5" id="KW-1185">Reference proteome</keyword>
<proteinExistence type="inferred from homology"/>
<dbReference type="InterPro" id="IPR020904">
    <property type="entry name" value="Sc_DH/Rdtase_CS"/>
</dbReference>
<keyword evidence="2" id="KW-0560">Oxidoreductase</keyword>
<name>A0A7T7F8C2_9SPHI</name>
<organism evidence="4 5">
    <name type="scientific">Mucilaginibacter ginkgonis</name>
    <dbReference type="NCBI Taxonomy" id="2682091"/>
    <lineage>
        <taxon>Bacteria</taxon>
        <taxon>Pseudomonadati</taxon>
        <taxon>Bacteroidota</taxon>
        <taxon>Sphingobacteriia</taxon>
        <taxon>Sphingobacteriales</taxon>
        <taxon>Sphingobacteriaceae</taxon>
        <taxon>Mucilaginibacter</taxon>
    </lineage>
</organism>
<dbReference type="PRINTS" id="PR00080">
    <property type="entry name" value="SDRFAMILY"/>
</dbReference>
<dbReference type="PROSITE" id="PS00061">
    <property type="entry name" value="ADH_SHORT"/>
    <property type="match status" value="1"/>
</dbReference>
<evidence type="ECO:0000313" key="4">
    <source>
        <dbReference type="EMBL" id="QQL48676.1"/>
    </source>
</evidence>
<sequence>MLLLILVENPLKLLMSTVVILSHPFSFVGMFLSGKKQCNAVPPLNKQTIVITGASSGIGRATAIELARYNCKLILAARNKAALDEVADVCNRLGANAMVVVTDVTDAQAITTLGKDACAFGKSIDAWINVAGVGLLGDFSSIPLEVHQQVIQTNLIGYINGAYAALPCFKKQGYGTIVNVNSAGGFLPMPYSVAYTASKYGVRGYAEALQGELGDYPNINVCNVYPGFVDTPGPSHAGNYTGKKLKPMPPVVSPTRVASEIVALLQNPREHVLIGSAAYGARVGSIFAPRFTRWVMTQISRNYFKHAEPEAVTNGNLQHATHLHYQISGGYTSKKVTKHNLKLGGIAGAAAVTAFWLVRKFV</sequence>
<dbReference type="Gene3D" id="3.40.50.720">
    <property type="entry name" value="NAD(P)-binding Rossmann-like Domain"/>
    <property type="match status" value="1"/>
</dbReference>
<dbReference type="Proteomes" id="UP000429232">
    <property type="component" value="Chromosome"/>
</dbReference>
<dbReference type="PANTHER" id="PTHR44196">
    <property type="entry name" value="DEHYDROGENASE/REDUCTASE SDR FAMILY MEMBER 7B"/>
    <property type="match status" value="1"/>
</dbReference>
<accession>A0A7T7F8C2</accession>